<sequence>MRDCNMCGYNKHTRQIRRDPRHDLRDAGGGWVFEVGHVPLAGEAEDGAEGWEVLDEVGDLVAKMFAGLGCVVVGSCCVCYSRKLVNYVLISPLFLASPSSLYVVLPISPNLQLSQPYPHLSQSSNRSLLIPQLGYPHRLEICVMFVAKQYLSVITPWSSDGVEMSSTY</sequence>
<keyword evidence="1" id="KW-1133">Transmembrane helix</keyword>
<evidence type="ECO:0000313" key="3">
    <source>
        <dbReference type="Proteomes" id="UP000824998"/>
    </source>
</evidence>
<keyword evidence="3" id="KW-1185">Reference proteome</keyword>
<accession>A0A9P7Y9C9</accession>
<evidence type="ECO:0000313" key="2">
    <source>
        <dbReference type="EMBL" id="KAG9229564.1"/>
    </source>
</evidence>
<dbReference type="EMBL" id="MU251754">
    <property type="protein sequence ID" value="KAG9229564.1"/>
    <property type="molecule type" value="Genomic_DNA"/>
</dbReference>
<comment type="caution">
    <text evidence="2">The sequence shown here is derived from an EMBL/GenBank/DDBJ whole genome shotgun (WGS) entry which is preliminary data.</text>
</comment>
<keyword evidence="1" id="KW-0812">Transmembrane</keyword>
<evidence type="ECO:0000256" key="1">
    <source>
        <dbReference type="SAM" id="Phobius"/>
    </source>
</evidence>
<proteinExistence type="predicted"/>
<protein>
    <submittedName>
        <fullName evidence="2">Uncharacterized protein</fullName>
    </submittedName>
</protein>
<dbReference type="AlphaFoldDB" id="A0A9P7Y9C9"/>
<keyword evidence="1" id="KW-0472">Membrane</keyword>
<feature type="transmembrane region" description="Helical" evidence="1">
    <location>
        <begin position="87"/>
        <end position="105"/>
    </location>
</feature>
<dbReference type="Proteomes" id="UP000824998">
    <property type="component" value="Unassembled WGS sequence"/>
</dbReference>
<organism evidence="2 3">
    <name type="scientific">Amylocarpus encephaloides</name>
    <dbReference type="NCBI Taxonomy" id="45428"/>
    <lineage>
        <taxon>Eukaryota</taxon>
        <taxon>Fungi</taxon>
        <taxon>Dikarya</taxon>
        <taxon>Ascomycota</taxon>
        <taxon>Pezizomycotina</taxon>
        <taxon>Leotiomycetes</taxon>
        <taxon>Helotiales</taxon>
        <taxon>Helotiales incertae sedis</taxon>
        <taxon>Amylocarpus</taxon>
    </lineage>
</organism>
<gene>
    <name evidence="2" type="ORF">BJ875DRAFT_187281</name>
</gene>
<name>A0A9P7Y9C9_9HELO</name>
<reference evidence="2" key="1">
    <citation type="journal article" date="2021" name="IMA Fungus">
        <title>Genomic characterization of three marine fungi, including Emericellopsis atlantica sp. nov. with signatures of a generalist lifestyle and marine biomass degradation.</title>
        <authorList>
            <person name="Hagestad O.C."/>
            <person name="Hou L."/>
            <person name="Andersen J.H."/>
            <person name="Hansen E.H."/>
            <person name="Altermark B."/>
            <person name="Li C."/>
            <person name="Kuhnert E."/>
            <person name="Cox R.J."/>
            <person name="Crous P.W."/>
            <person name="Spatafora J.W."/>
            <person name="Lail K."/>
            <person name="Amirebrahimi M."/>
            <person name="Lipzen A."/>
            <person name="Pangilinan J."/>
            <person name="Andreopoulos W."/>
            <person name="Hayes R.D."/>
            <person name="Ng V."/>
            <person name="Grigoriev I.V."/>
            <person name="Jackson S.A."/>
            <person name="Sutton T.D.S."/>
            <person name="Dobson A.D.W."/>
            <person name="Rama T."/>
        </authorList>
    </citation>
    <scope>NUCLEOTIDE SEQUENCE</scope>
    <source>
        <strain evidence="2">TRa018bII</strain>
    </source>
</reference>